<comment type="caution">
    <text evidence="7">The sequence shown here is derived from an EMBL/GenBank/DDBJ whole genome shotgun (WGS) entry which is preliminary data.</text>
</comment>
<evidence type="ECO:0000256" key="2">
    <source>
        <dbReference type="ARBA" id="ARBA00022692"/>
    </source>
</evidence>
<protein>
    <recommendedName>
        <fullName evidence="6">G-protein coupled receptors family 1 profile domain-containing protein</fullName>
    </recommendedName>
</protein>
<feature type="transmembrane region" description="Helical" evidence="5">
    <location>
        <begin position="176"/>
        <end position="194"/>
    </location>
</feature>
<dbReference type="GO" id="GO:0016020">
    <property type="term" value="C:membrane"/>
    <property type="evidence" value="ECO:0007669"/>
    <property type="project" value="UniProtKB-SubCell"/>
</dbReference>
<feature type="domain" description="G-protein coupled receptors family 1 profile" evidence="6">
    <location>
        <begin position="27"/>
        <end position="276"/>
    </location>
</feature>
<keyword evidence="4 5" id="KW-0472">Membrane</keyword>
<evidence type="ECO:0000256" key="1">
    <source>
        <dbReference type="ARBA" id="ARBA00004370"/>
    </source>
</evidence>
<evidence type="ECO:0000259" key="6">
    <source>
        <dbReference type="PROSITE" id="PS50262"/>
    </source>
</evidence>
<feature type="transmembrane region" description="Helical" evidence="5">
    <location>
        <begin position="135"/>
        <end position="156"/>
    </location>
</feature>
<evidence type="ECO:0000313" key="8">
    <source>
        <dbReference type="Proteomes" id="UP000663852"/>
    </source>
</evidence>
<feature type="transmembrane region" description="Helical" evidence="5">
    <location>
        <begin position="90"/>
        <end position="114"/>
    </location>
</feature>
<feature type="transmembrane region" description="Helical" evidence="5">
    <location>
        <begin position="255"/>
        <end position="283"/>
    </location>
</feature>
<gene>
    <name evidence="7" type="ORF">EDS130_LOCUS35192</name>
</gene>
<feature type="transmembrane region" description="Helical" evidence="5">
    <location>
        <begin position="214"/>
        <end position="235"/>
    </location>
</feature>
<feature type="transmembrane region" description="Helical" evidence="5">
    <location>
        <begin position="12"/>
        <end position="36"/>
    </location>
</feature>
<keyword evidence="2 5" id="KW-0812">Transmembrane</keyword>
<reference evidence="7" key="1">
    <citation type="submission" date="2021-02" db="EMBL/GenBank/DDBJ databases">
        <authorList>
            <person name="Nowell W R."/>
        </authorList>
    </citation>
    <scope>NUCLEOTIDE SEQUENCE</scope>
</reference>
<name>A0A815JXI0_ADIRI</name>
<evidence type="ECO:0000256" key="4">
    <source>
        <dbReference type="ARBA" id="ARBA00023136"/>
    </source>
</evidence>
<evidence type="ECO:0000256" key="5">
    <source>
        <dbReference type="SAM" id="Phobius"/>
    </source>
</evidence>
<sequence length="317" mass="36544">MSSWAVVTKMVIILYAGSGFLFSGLFGCLMNVIIFSSFHMYRSQPCTFYLLIAALTRFTHLLMIGILRGIAILFNVDLTLISLEWCKMRFHIVSTCFGLEMTFECLATIDRFLITSRKVYIRQLSNIKMAHRVTAGLIAVWILQNIPYLIFVKINSNICAIYNDFWQLYSTYVNRWVLYTAVPLIVCIVFGILAHGNMRSLKRSRQLQKADRQLFYMIFGQMIVTVLPVIPSAVFDVYSPSAISVKQAAEKDINYFAFNLLNVLCVLCYGSTFFIFIIVSSIFRSRFRQRFSCCSRHRNLVTTVTMHRFVAEASPRR</sequence>
<dbReference type="Proteomes" id="UP000663852">
    <property type="component" value="Unassembled WGS sequence"/>
</dbReference>
<evidence type="ECO:0000256" key="3">
    <source>
        <dbReference type="ARBA" id="ARBA00022989"/>
    </source>
</evidence>
<proteinExistence type="predicted"/>
<comment type="subcellular location">
    <subcellularLocation>
        <location evidence="1">Membrane</location>
    </subcellularLocation>
</comment>
<dbReference type="SUPFAM" id="SSF81321">
    <property type="entry name" value="Family A G protein-coupled receptor-like"/>
    <property type="match status" value="1"/>
</dbReference>
<dbReference type="AlphaFoldDB" id="A0A815JXI0"/>
<accession>A0A815JXI0</accession>
<feature type="transmembrane region" description="Helical" evidence="5">
    <location>
        <begin position="48"/>
        <end position="70"/>
    </location>
</feature>
<dbReference type="PROSITE" id="PS50262">
    <property type="entry name" value="G_PROTEIN_RECEP_F1_2"/>
    <property type="match status" value="1"/>
</dbReference>
<dbReference type="InterPro" id="IPR017452">
    <property type="entry name" value="GPCR_Rhodpsn_7TM"/>
</dbReference>
<keyword evidence="3 5" id="KW-1133">Transmembrane helix</keyword>
<dbReference type="Gene3D" id="1.20.1070.10">
    <property type="entry name" value="Rhodopsin 7-helix transmembrane proteins"/>
    <property type="match status" value="1"/>
</dbReference>
<dbReference type="EMBL" id="CAJNOJ010000305">
    <property type="protein sequence ID" value="CAF1385806.1"/>
    <property type="molecule type" value="Genomic_DNA"/>
</dbReference>
<organism evidence="7 8">
    <name type="scientific">Adineta ricciae</name>
    <name type="common">Rotifer</name>
    <dbReference type="NCBI Taxonomy" id="249248"/>
    <lineage>
        <taxon>Eukaryota</taxon>
        <taxon>Metazoa</taxon>
        <taxon>Spiralia</taxon>
        <taxon>Gnathifera</taxon>
        <taxon>Rotifera</taxon>
        <taxon>Eurotatoria</taxon>
        <taxon>Bdelloidea</taxon>
        <taxon>Adinetida</taxon>
        <taxon>Adinetidae</taxon>
        <taxon>Adineta</taxon>
    </lineage>
</organism>
<evidence type="ECO:0000313" key="7">
    <source>
        <dbReference type="EMBL" id="CAF1385806.1"/>
    </source>
</evidence>